<accession>A0ABT8GUN3</accession>
<reference evidence="1" key="1">
    <citation type="submission" date="2023-07" db="EMBL/GenBank/DDBJ databases">
        <title>Ureibacillus sp. isolated from freshwater well.</title>
        <authorList>
            <person name="Kirdat K."/>
            <person name="Bhatt A."/>
            <person name="Teware R."/>
            <person name="Bhavsar Y."/>
            <person name="Yadav A."/>
        </authorList>
    </citation>
    <scope>NUCLEOTIDE SEQUENCE</scope>
    <source>
        <strain evidence="1">BA0131</strain>
    </source>
</reference>
<proteinExistence type="predicted"/>
<organism evidence="1 2">
    <name type="scientific">Ureibacillus aquaedulcis</name>
    <dbReference type="NCBI Taxonomy" id="3058421"/>
    <lineage>
        <taxon>Bacteria</taxon>
        <taxon>Bacillati</taxon>
        <taxon>Bacillota</taxon>
        <taxon>Bacilli</taxon>
        <taxon>Bacillales</taxon>
        <taxon>Caryophanaceae</taxon>
        <taxon>Ureibacillus</taxon>
    </lineage>
</organism>
<dbReference type="InterPro" id="IPR058930">
    <property type="entry name" value="YwzD"/>
</dbReference>
<dbReference type="Pfam" id="PF26162">
    <property type="entry name" value="YwzD"/>
    <property type="match status" value="1"/>
</dbReference>
<dbReference type="RefSeq" id="WP_301139443.1">
    <property type="nucleotide sequence ID" value="NZ_JAUHTQ010000016.1"/>
</dbReference>
<comment type="caution">
    <text evidence="1">The sequence shown here is derived from an EMBL/GenBank/DDBJ whole genome shotgun (WGS) entry which is preliminary data.</text>
</comment>
<protein>
    <submittedName>
        <fullName evidence="1">Uncharacterized protein</fullName>
    </submittedName>
</protein>
<name>A0ABT8GUN3_9BACL</name>
<evidence type="ECO:0000313" key="2">
    <source>
        <dbReference type="Proteomes" id="UP001172743"/>
    </source>
</evidence>
<gene>
    <name evidence="1" type="ORF">QYB95_16350</name>
</gene>
<sequence>MERIEVQEALKEILEGAIQRGNEQQGITVQEFVNELKEQLENLLGKVKE</sequence>
<dbReference type="EMBL" id="JAUHTQ010000016">
    <property type="protein sequence ID" value="MDN4495126.1"/>
    <property type="molecule type" value="Genomic_DNA"/>
</dbReference>
<dbReference type="Proteomes" id="UP001172743">
    <property type="component" value="Unassembled WGS sequence"/>
</dbReference>
<keyword evidence="2" id="KW-1185">Reference proteome</keyword>
<evidence type="ECO:0000313" key="1">
    <source>
        <dbReference type="EMBL" id="MDN4495126.1"/>
    </source>
</evidence>